<dbReference type="Proteomes" id="UP000789572">
    <property type="component" value="Unassembled WGS sequence"/>
</dbReference>
<reference evidence="1" key="1">
    <citation type="submission" date="2021-06" db="EMBL/GenBank/DDBJ databases">
        <authorList>
            <person name="Kallberg Y."/>
            <person name="Tangrot J."/>
            <person name="Rosling A."/>
        </authorList>
    </citation>
    <scope>NUCLEOTIDE SEQUENCE</scope>
    <source>
        <strain evidence="1">IA702</strain>
    </source>
</reference>
<name>A0A9N9HDT7_9GLOM</name>
<feature type="non-terminal residue" evidence="1">
    <location>
        <position position="89"/>
    </location>
</feature>
<comment type="caution">
    <text evidence="1">The sequence shown here is derived from an EMBL/GenBank/DDBJ whole genome shotgun (WGS) entry which is preliminary data.</text>
</comment>
<keyword evidence="2" id="KW-1185">Reference proteome</keyword>
<proteinExistence type="predicted"/>
<protein>
    <submittedName>
        <fullName evidence="1">1055_t:CDS:1</fullName>
    </submittedName>
</protein>
<accession>A0A9N9HDT7</accession>
<evidence type="ECO:0000313" key="1">
    <source>
        <dbReference type="EMBL" id="CAG8666306.1"/>
    </source>
</evidence>
<organism evidence="1 2">
    <name type="scientific">Paraglomus occultum</name>
    <dbReference type="NCBI Taxonomy" id="144539"/>
    <lineage>
        <taxon>Eukaryota</taxon>
        <taxon>Fungi</taxon>
        <taxon>Fungi incertae sedis</taxon>
        <taxon>Mucoromycota</taxon>
        <taxon>Glomeromycotina</taxon>
        <taxon>Glomeromycetes</taxon>
        <taxon>Paraglomerales</taxon>
        <taxon>Paraglomeraceae</taxon>
        <taxon>Paraglomus</taxon>
    </lineage>
</organism>
<evidence type="ECO:0000313" key="2">
    <source>
        <dbReference type="Proteomes" id="UP000789572"/>
    </source>
</evidence>
<dbReference type="AlphaFoldDB" id="A0A9N9HDT7"/>
<sequence length="89" mass="10968">MSANELDYYSLEEDDIGLIEQYKTGYFIQDSMMYKPSVYFHHNIRLRCLDDLRKWNDEESEDRVIEDDGTSEIFEMWPERIRQYDERQI</sequence>
<dbReference type="EMBL" id="CAJVPJ010006120">
    <property type="protein sequence ID" value="CAG8666306.1"/>
    <property type="molecule type" value="Genomic_DNA"/>
</dbReference>
<gene>
    <name evidence="1" type="ORF">POCULU_LOCUS10718</name>
</gene>